<dbReference type="EMBL" id="CP002085">
    <property type="protein sequence ID" value="ADK84615.1"/>
    <property type="molecule type" value="Genomic_DNA"/>
</dbReference>
<dbReference type="KEGG" id="dbr:Deba_1247"/>
<dbReference type="Proteomes" id="UP000009047">
    <property type="component" value="Chromosome"/>
</dbReference>
<protein>
    <submittedName>
        <fullName evidence="1">Uncharacterized protein</fullName>
    </submittedName>
</protein>
<dbReference type="STRING" id="644282.Deba_1247"/>
<accession>E1QG05</accession>
<evidence type="ECO:0000313" key="2">
    <source>
        <dbReference type="Proteomes" id="UP000009047"/>
    </source>
</evidence>
<gene>
    <name evidence="1" type="ordered locus">Deba_1247</name>
</gene>
<name>E1QG05_DESB2</name>
<reference evidence="1 2" key="1">
    <citation type="journal article" date="2010" name="Stand. Genomic Sci.">
        <title>Complete genome sequence of Desulfarculus baarsii type strain (2st14).</title>
        <authorList>
            <person name="Sun H."/>
            <person name="Spring S."/>
            <person name="Lapidus A."/>
            <person name="Davenport K."/>
            <person name="Del Rio T.G."/>
            <person name="Tice H."/>
            <person name="Nolan M."/>
            <person name="Copeland A."/>
            <person name="Cheng J.F."/>
            <person name="Lucas S."/>
            <person name="Tapia R."/>
            <person name="Goodwin L."/>
            <person name="Pitluck S."/>
            <person name="Ivanova N."/>
            <person name="Pagani I."/>
            <person name="Mavromatis K."/>
            <person name="Ovchinnikova G."/>
            <person name="Pati A."/>
            <person name="Chen A."/>
            <person name="Palaniappan K."/>
            <person name="Hauser L."/>
            <person name="Chang Y.J."/>
            <person name="Jeffries C.D."/>
            <person name="Detter J.C."/>
            <person name="Han C."/>
            <person name="Rohde M."/>
            <person name="Brambilla E."/>
            <person name="Goker M."/>
            <person name="Woyke T."/>
            <person name="Bristow J."/>
            <person name="Eisen J.A."/>
            <person name="Markowitz V."/>
            <person name="Hugenholtz P."/>
            <person name="Kyrpides N.C."/>
            <person name="Klenk H.P."/>
            <person name="Land M."/>
        </authorList>
    </citation>
    <scope>NUCLEOTIDE SEQUENCE [LARGE SCALE GENOMIC DNA]</scope>
    <source>
        <strain evidence="2">ATCC 33931 / DSM 2075 / LMG 7858 / VKM B-1802 / 2st14</strain>
    </source>
</reference>
<evidence type="ECO:0000313" key="1">
    <source>
        <dbReference type="EMBL" id="ADK84615.1"/>
    </source>
</evidence>
<dbReference type="HOGENOM" id="CLU_1438948_0_0_7"/>
<dbReference type="RefSeq" id="WP_013258069.1">
    <property type="nucleotide sequence ID" value="NC_014365.1"/>
</dbReference>
<keyword evidence="2" id="KW-1185">Reference proteome</keyword>
<proteinExistence type="predicted"/>
<dbReference type="AlphaFoldDB" id="E1QG05"/>
<sequence length="188" mass="19887">MNIAQEQTKAAEHATAVYDLAARLGETLANALDGSVAMTGAPLNDPKLARSAMAGLFQYGLVFCALEKCAINRQADARYWAAVGQALEFMARKGAQSAAQAILAPLRALAPAEELDAIAARTDDPWRDYAGASLQNIAEGPDKTPVGVLIKQITPLFYAKADHSAVADKIIQITFEAVKVLFTDGGLV</sequence>
<organism evidence="1 2">
    <name type="scientific">Desulfarculus baarsii (strain ATCC 33931 / DSM 2075 / LMG 7858 / VKM B-1802 / 2st14)</name>
    <dbReference type="NCBI Taxonomy" id="644282"/>
    <lineage>
        <taxon>Bacteria</taxon>
        <taxon>Pseudomonadati</taxon>
        <taxon>Thermodesulfobacteriota</taxon>
        <taxon>Desulfarculia</taxon>
        <taxon>Desulfarculales</taxon>
        <taxon>Desulfarculaceae</taxon>
        <taxon>Desulfarculus</taxon>
    </lineage>
</organism>